<comment type="caution">
    <text evidence="7">The sequence shown here is derived from an EMBL/GenBank/DDBJ whole genome shotgun (WGS) entry which is preliminary data.</text>
</comment>
<dbReference type="Pfam" id="PF12849">
    <property type="entry name" value="PBP_like_2"/>
    <property type="match status" value="1"/>
</dbReference>
<evidence type="ECO:0000313" key="7">
    <source>
        <dbReference type="EMBL" id="HGI88175.1"/>
    </source>
</evidence>
<gene>
    <name evidence="7" type="primary">pstS</name>
    <name evidence="7" type="ORF">ENV14_07320</name>
</gene>
<accession>A0A7C4BD83</accession>
<keyword evidence="5" id="KW-1133">Transmembrane helix</keyword>
<sequence length="387" mass="42632">MMYMRRSAIIVMLIAVTVVIIATYSILQIYGGSREPLPSATSTPTPTITASTNTQLQGVVLQGAGATFVYPQISEWAKRFQERYGIQINYQSVGSGAGQSMFFQKVVDFGCSDPPLSRDTWLKYNGSVLQVPWLFGPVVLVYNIPELPKSTALRLDAIAIAKIYKGEIRYWNDEYVKGLNPDIAHLLPNKEIVAVYRSDSSGTTELFTTFLYKASGGVWTKDLVGKSISWPVEATGRGVGGKGNEGVTQNVMQIPYSIGYVEWSYAIKNNLSIAAIKNAAGNFVLPMRETLEEALKNAKIPTSPLDDFSGIVDSVIYVAGEKSYPILGPTHIILWRSYDNPKKVEALKLFLKWVAEEGYNHIVEGYVAPPQSVKELLIKAANEIVSQ</sequence>
<dbReference type="InterPro" id="IPR024370">
    <property type="entry name" value="PBP_domain"/>
</dbReference>
<proteinExistence type="inferred from homology"/>
<keyword evidence="2 4" id="KW-0813">Transport</keyword>
<comment type="similarity">
    <text evidence="1 4">Belongs to the PstS family.</text>
</comment>
<evidence type="ECO:0000259" key="6">
    <source>
        <dbReference type="Pfam" id="PF12849"/>
    </source>
</evidence>
<name>A0A7C4BD83_9CREN</name>
<dbReference type="GO" id="GO:0042301">
    <property type="term" value="F:phosphate ion binding"/>
    <property type="evidence" value="ECO:0007669"/>
    <property type="project" value="InterPro"/>
</dbReference>
<keyword evidence="5" id="KW-0812">Transmembrane</keyword>
<dbReference type="CDD" id="cd13565">
    <property type="entry name" value="PBP2_PstS"/>
    <property type="match status" value="1"/>
</dbReference>
<evidence type="ECO:0000256" key="5">
    <source>
        <dbReference type="SAM" id="Phobius"/>
    </source>
</evidence>
<keyword evidence="3 4" id="KW-0592">Phosphate transport</keyword>
<dbReference type="PANTHER" id="PTHR42996">
    <property type="entry name" value="PHOSPHATE-BINDING PROTEIN PSTS"/>
    <property type="match status" value="1"/>
</dbReference>
<feature type="transmembrane region" description="Helical" evidence="5">
    <location>
        <begin position="7"/>
        <end position="27"/>
    </location>
</feature>
<feature type="domain" description="PBP" evidence="6">
    <location>
        <begin position="57"/>
        <end position="355"/>
    </location>
</feature>
<dbReference type="PIRSF" id="PIRSF002756">
    <property type="entry name" value="PstS"/>
    <property type="match status" value="1"/>
</dbReference>
<dbReference type="GO" id="GO:0043190">
    <property type="term" value="C:ATP-binding cassette (ABC) transporter complex"/>
    <property type="evidence" value="ECO:0007669"/>
    <property type="project" value="InterPro"/>
</dbReference>
<evidence type="ECO:0000256" key="4">
    <source>
        <dbReference type="PIRNR" id="PIRNR002756"/>
    </source>
</evidence>
<dbReference type="SUPFAM" id="SSF53850">
    <property type="entry name" value="Periplasmic binding protein-like II"/>
    <property type="match status" value="1"/>
</dbReference>
<evidence type="ECO:0000256" key="3">
    <source>
        <dbReference type="ARBA" id="ARBA00022592"/>
    </source>
</evidence>
<dbReference type="PANTHER" id="PTHR42996:SF1">
    <property type="entry name" value="PHOSPHATE-BINDING PROTEIN PSTS"/>
    <property type="match status" value="1"/>
</dbReference>
<dbReference type="AlphaFoldDB" id="A0A7C4BD83"/>
<organism evidence="7">
    <name type="scientific">Ignisphaera aggregans</name>
    <dbReference type="NCBI Taxonomy" id="334771"/>
    <lineage>
        <taxon>Archaea</taxon>
        <taxon>Thermoproteota</taxon>
        <taxon>Thermoprotei</taxon>
        <taxon>Desulfurococcales</taxon>
        <taxon>Desulfurococcaceae</taxon>
        <taxon>Ignisphaera</taxon>
    </lineage>
</organism>
<keyword evidence="5" id="KW-0472">Membrane</keyword>
<dbReference type="Gene3D" id="3.40.190.10">
    <property type="entry name" value="Periplasmic binding protein-like II"/>
    <property type="match status" value="2"/>
</dbReference>
<dbReference type="EMBL" id="DTFF01000063">
    <property type="protein sequence ID" value="HGI88175.1"/>
    <property type="molecule type" value="Genomic_DNA"/>
</dbReference>
<protein>
    <recommendedName>
        <fullName evidence="4">Phosphate-binding protein</fullName>
    </recommendedName>
</protein>
<dbReference type="InterPro" id="IPR005673">
    <property type="entry name" value="ABC_phos-bd_PstS"/>
</dbReference>
<dbReference type="InterPro" id="IPR050962">
    <property type="entry name" value="Phosphate-bind_PstS"/>
</dbReference>
<reference evidence="7" key="1">
    <citation type="journal article" date="2020" name="mSystems">
        <title>Genome- and Community-Level Interaction Insights into Carbon Utilization and Element Cycling Functions of Hydrothermarchaeota in Hydrothermal Sediment.</title>
        <authorList>
            <person name="Zhou Z."/>
            <person name="Liu Y."/>
            <person name="Xu W."/>
            <person name="Pan J."/>
            <person name="Luo Z.H."/>
            <person name="Li M."/>
        </authorList>
    </citation>
    <scope>NUCLEOTIDE SEQUENCE [LARGE SCALE GENOMIC DNA]</scope>
    <source>
        <strain evidence="7">SpSt-732</strain>
    </source>
</reference>
<dbReference type="GO" id="GO:0035435">
    <property type="term" value="P:phosphate ion transmembrane transport"/>
    <property type="evidence" value="ECO:0007669"/>
    <property type="project" value="InterPro"/>
</dbReference>
<dbReference type="NCBIfam" id="TIGR00975">
    <property type="entry name" value="3a0107s03"/>
    <property type="match status" value="1"/>
</dbReference>
<evidence type="ECO:0000256" key="2">
    <source>
        <dbReference type="ARBA" id="ARBA00022448"/>
    </source>
</evidence>
<evidence type="ECO:0000256" key="1">
    <source>
        <dbReference type="ARBA" id="ARBA00008725"/>
    </source>
</evidence>